<evidence type="ECO:0000313" key="5">
    <source>
        <dbReference type="Proteomes" id="UP001233271"/>
    </source>
</evidence>
<dbReference type="GeneID" id="85497622"/>
<dbReference type="KEGG" id="ccac:CcaHIS019_0602110"/>
<keyword evidence="5" id="KW-1185">Reference proteome</keyword>
<dbReference type="Gene3D" id="1.10.30.10">
    <property type="entry name" value="High mobility group box domain"/>
    <property type="match status" value="1"/>
</dbReference>
<dbReference type="Proteomes" id="UP001233271">
    <property type="component" value="Chromosome 6"/>
</dbReference>
<evidence type="ECO:0000256" key="2">
    <source>
        <dbReference type="SAM" id="MobiDB-lite"/>
    </source>
</evidence>
<sequence>MRRLFRSHAVRATALLVVVTASYMLLVSRADWLGLFPSRSSSSFTPSTQPSLPAPPRYRPPHEVERTLAALRKSFVAEYARHSSSPAPEPVYAAPWLSSEQVYRYAAIANPPNGVIVPRIMITTITRQITPQLPDLLNTIAVLVHFLGPERLTFSILEGPSDDATPYILSRVLRPLLQQLGVPNKAVRIETNAPKIKWDEVNRIEALAQLRNKALKPMLDSWSEDIGPIVFLNDVFLHASDILELLYQHNLSKASITTAWDWMKRDPAHFYDVWVARTIDTGDLFYPIPGNEWNPSDDILSTSPASKEAFNALRPFQAYSSWNALAVLDSAPFFLPHKVRFRRGGMGECAASECLLICSDFWKAGYGRIQVVPSVQLAYERDIALQTAKRLRQDTMRLGWRGGVPLTDTPIQWEEETVLNHQQSKQHKLAKMALLTQDVIITLQEVSAAMTRCAAAIDSSLRNPAAAAFALQHPAALSTLESGAIIAQGLAAAVAASSEGATKKRSRKEKKPKDPKAPKRPPSAYLLYQNNVREGIRTANPNMPYKDVLGVIAEQWKALSPDERKVYEHAYSLATEDFRKRDLAYKHDGTILPPTIGISNYSEHKDETDSSDDSSSEEEPPAPVLPIPSKKEKKRKSEIEVKPKKGKKNKKD</sequence>
<feature type="region of interest" description="Disordered" evidence="2">
    <location>
        <begin position="589"/>
        <end position="652"/>
    </location>
</feature>
<evidence type="ECO:0000259" key="3">
    <source>
        <dbReference type="PROSITE" id="PS50118"/>
    </source>
</evidence>
<evidence type="ECO:0000256" key="1">
    <source>
        <dbReference type="PROSITE-ProRule" id="PRU00267"/>
    </source>
</evidence>
<dbReference type="CDD" id="cd00084">
    <property type="entry name" value="HMG-box_SF"/>
    <property type="match status" value="1"/>
</dbReference>
<reference evidence="4" key="1">
    <citation type="journal article" date="2023" name="BMC Genomics">
        <title>Chromosome-level genome assemblies of Cutaneotrichosporon spp. (Trichosporonales, Basidiomycota) reveal imbalanced evolution between nucleotide sequences and chromosome synteny.</title>
        <authorList>
            <person name="Kobayashi Y."/>
            <person name="Kayamori A."/>
            <person name="Aoki K."/>
            <person name="Shiwa Y."/>
            <person name="Matsutani M."/>
            <person name="Fujita N."/>
            <person name="Sugita T."/>
            <person name="Iwasaki W."/>
            <person name="Tanaka N."/>
            <person name="Takashima M."/>
        </authorList>
    </citation>
    <scope>NUCLEOTIDE SEQUENCE</scope>
    <source>
        <strain evidence="4">HIS019</strain>
    </source>
</reference>
<organism evidence="4 5">
    <name type="scientific">Cutaneotrichosporon cavernicola</name>
    <dbReference type="NCBI Taxonomy" id="279322"/>
    <lineage>
        <taxon>Eukaryota</taxon>
        <taxon>Fungi</taxon>
        <taxon>Dikarya</taxon>
        <taxon>Basidiomycota</taxon>
        <taxon>Agaricomycotina</taxon>
        <taxon>Tremellomycetes</taxon>
        <taxon>Trichosporonales</taxon>
        <taxon>Trichosporonaceae</taxon>
        <taxon>Cutaneotrichosporon</taxon>
    </lineage>
</organism>
<dbReference type="EMBL" id="AP028217">
    <property type="protein sequence ID" value="BEI93752.1"/>
    <property type="molecule type" value="Genomic_DNA"/>
</dbReference>
<protein>
    <recommendedName>
        <fullName evidence="3">HMG box domain-containing protein</fullName>
    </recommendedName>
</protein>
<gene>
    <name evidence="4" type="ORF">CcaverHIS019_0602110</name>
</gene>
<dbReference type="Pfam" id="PF11735">
    <property type="entry name" value="CAP59_mtransfer"/>
    <property type="match status" value="1"/>
</dbReference>
<dbReference type="PROSITE" id="PS50118">
    <property type="entry name" value="HMG_BOX_2"/>
    <property type="match status" value="1"/>
</dbReference>
<dbReference type="AlphaFoldDB" id="A0AA48QXU6"/>
<dbReference type="GO" id="GO:0005634">
    <property type="term" value="C:nucleus"/>
    <property type="evidence" value="ECO:0007669"/>
    <property type="project" value="UniProtKB-UniRule"/>
</dbReference>
<dbReference type="SMART" id="SM00398">
    <property type="entry name" value="HMG"/>
    <property type="match status" value="1"/>
</dbReference>
<dbReference type="PANTHER" id="PTHR34144:SF5">
    <property type="entry name" value="ALPHA-1,3-MANNOSYLTRANSFERASE CMT1"/>
    <property type="match status" value="1"/>
</dbReference>
<feature type="region of interest" description="Disordered" evidence="2">
    <location>
        <begin position="40"/>
        <end position="60"/>
    </location>
</feature>
<proteinExistence type="predicted"/>
<dbReference type="InterPro" id="IPR021047">
    <property type="entry name" value="Mannosyltransferase_CMT1"/>
</dbReference>
<dbReference type="SUPFAM" id="SSF47095">
    <property type="entry name" value="HMG-box"/>
    <property type="match status" value="1"/>
</dbReference>
<feature type="region of interest" description="Disordered" evidence="2">
    <location>
        <begin position="497"/>
        <end position="524"/>
    </location>
</feature>
<keyword evidence="1" id="KW-0238">DNA-binding</keyword>
<dbReference type="RefSeq" id="XP_060459017.1">
    <property type="nucleotide sequence ID" value="XM_060602643.1"/>
</dbReference>
<feature type="compositionally biased region" description="Acidic residues" evidence="2">
    <location>
        <begin position="609"/>
        <end position="620"/>
    </location>
</feature>
<name>A0AA48QXU6_9TREE</name>
<dbReference type="GO" id="GO:0003677">
    <property type="term" value="F:DNA binding"/>
    <property type="evidence" value="ECO:0007669"/>
    <property type="project" value="UniProtKB-UniRule"/>
</dbReference>
<dbReference type="Pfam" id="PF00505">
    <property type="entry name" value="HMG_box"/>
    <property type="match status" value="1"/>
</dbReference>
<keyword evidence="1" id="KW-0539">Nucleus</keyword>
<dbReference type="InterPro" id="IPR036910">
    <property type="entry name" value="HMG_box_dom_sf"/>
</dbReference>
<dbReference type="PANTHER" id="PTHR34144">
    <property type="entry name" value="CHROMOSOME 8, WHOLE GENOME SHOTGUN SEQUENCE"/>
    <property type="match status" value="1"/>
</dbReference>
<accession>A0AA48QXU6</accession>
<feature type="DNA-binding region" description="HMG box" evidence="1">
    <location>
        <begin position="518"/>
        <end position="586"/>
    </location>
</feature>
<feature type="compositionally biased region" description="Low complexity" evidence="2">
    <location>
        <begin position="40"/>
        <end position="51"/>
    </location>
</feature>
<evidence type="ECO:0000313" key="4">
    <source>
        <dbReference type="EMBL" id="BEI93752.1"/>
    </source>
</evidence>
<feature type="domain" description="HMG box" evidence="3">
    <location>
        <begin position="518"/>
        <end position="586"/>
    </location>
</feature>
<dbReference type="InterPro" id="IPR009071">
    <property type="entry name" value="HMG_box_dom"/>
</dbReference>